<dbReference type="PANTHER" id="PTHR23272:SF166">
    <property type="entry name" value="ZINC FINGER BED DOMAIN-CONTAINING PROTEIN RICESLEEPER 2-LIKE ISOFORM X1"/>
    <property type="match status" value="1"/>
</dbReference>
<organism evidence="3 4">
    <name type="scientific">Striga hermonthica</name>
    <name type="common">Purple witchweed</name>
    <name type="synonym">Buchnera hermonthica</name>
    <dbReference type="NCBI Taxonomy" id="68872"/>
    <lineage>
        <taxon>Eukaryota</taxon>
        <taxon>Viridiplantae</taxon>
        <taxon>Streptophyta</taxon>
        <taxon>Embryophyta</taxon>
        <taxon>Tracheophyta</taxon>
        <taxon>Spermatophyta</taxon>
        <taxon>Magnoliopsida</taxon>
        <taxon>eudicotyledons</taxon>
        <taxon>Gunneridae</taxon>
        <taxon>Pentapetalae</taxon>
        <taxon>asterids</taxon>
        <taxon>lamiids</taxon>
        <taxon>Lamiales</taxon>
        <taxon>Orobanchaceae</taxon>
        <taxon>Buchnereae</taxon>
        <taxon>Striga</taxon>
    </lineage>
</organism>
<reference evidence="3" key="1">
    <citation type="submission" date="2019-12" db="EMBL/GenBank/DDBJ databases">
        <authorList>
            <person name="Scholes J."/>
        </authorList>
    </citation>
    <scope>NUCLEOTIDE SEQUENCE</scope>
</reference>
<proteinExistence type="predicted"/>
<dbReference type="EMBL" id="CACSLK010029344">
    <property type="protein sequence ID" value="CAA0835577.1"/>
    <property type="molecule type" value="Genomic_DNA"/>
</dbReference>
<protein>
    <submittedName>
        <fullName evidence="3">Zinc finger BED domain-containing protein DAYSLEEPER</fullName>
    </submittedName>
</protein>
<feature type="region of interest" description="Disordered" evidence="1">
    <location>
        <begin position="20"/>
        <end position="47"/>
    </location>
</feature>
<evidence type="ECO:0000313" key="4">
    <source>
        <dbReference type="Proteomes" id="UP001153555"/>
    </source>
</evidence>
<dbReference type="InterPro" id="IPR012337">
    <property type="entry name" value="RNaseH-like_sf"/>
</dbReference>
<feature type="domain" description="HAT C-terminal dimerisation" evidence="2">
    <location>
        <begin position="71"/>
        <end position="154"/>
    </location>
</feature>
<comment type="caution">
    <text evidence="3">The sequence shown here is derived from an EMBL/GenBank/DDBJ whole genome shotgun (WGS) entry which is preliminary data.</text>
</comment>
<dbReference type="AlphaFoldDB" id="A0A9N7RP59"/>
<keyword evidence="4" id="KW-1185">Reference proteome</keyword>
<evidence type="ECO:0000259" key="2">
    <source>
        <dbReference type="Pfam" id="PF05699"/>
    </source>
</evidence>
<dbReference type="Proteomes" id="UP001153555">
    <property type="component" value="Unassembled WGS sequence"/>
</dbReference>
<dbReference type="OrthoDB" id="1301613at2759"/>
<evidence type="ECO:0000313" key="3">
    <source>
        <dbReference type="EMBL" id="CAA0835577.1"/>
    </source>
</evidence>
<gene>
    <name evidence="3" type="ORF">SHERM_02945</name>
</gene>
<sequence length="198" mass="22314">MSLVKQNLYKLYENYESALGPHSSHGQVSSSQTIPSPSPSRPTLKTHGKRVFDDMCSFESKSKRIAGKSQLDLYLEEPKFDFGFYDKLDVLGHWKGQEKRFPAHELMAWDVLAIPITSVALGSAFSIGAHVLTKCRSRILLEKIQALICTRNWLHGFVVVDERKKAKSCEGSNVLTSINEEGDEGENEDFDDVMIDEF</sequence>
<evidence type="ECO:0000256" key="1">
    <source>
        <dbReference type="SAM" id="MobiDB-lite"/>
    </source>
</evidence>
<dbReference type="SUPFAM" id="SSF53098">
    <property type="entry name" value="Ribonuclease H-like"/>
    <property type="match status" value="1"/>
</dbReference>
<dbReference type="GO" id="GO:0046983">
    <property type="term" value="F:protein dimerization activity"/>
    <property type="evidence" value="ECO:0007669"/>
    <property type="project" value="InterPro"/>
</dbReference>
<dbReference type="Pfam" id="PF05699">
    <property type="entry name" value="Dimer_Tnp_hAT"/>
    <property type="match status" value="1"/>
</dbReference>
<dbReference type="PANTHER" id="PTHR23272">
    <property type="entry name" value="BED FINGER-RELATED"/>
    <property type="match status" value="1"/>
</dbReference>
<name>A0A9N7RP59_STRHE</name>
<accession>A0A9N7RP59</accession>
<dbReference type="InterPro" id="IPR008906">
    <property type="entry name" value="HATC_C_dom"/>
</dbReference>